<name>A0A9X3S0E8_9ACTN</name>
<dbReference type="PROSITE" id="PS00330">
    <property type="entry name" value="HEMOLYSIN_CALCIUM"/>
    <property type="match status" value="2"/>
</dbReference>
<dbReference type="EMBL" id="JAPDOD010000004">
    <property type="protein sequence ID" value="MDA0159992.1"/>
    <property type="molecule type" value="Genomic_DNA"/>
</dbReference>
<dbReference type="PANTHER" id="PTHR38340:SF1">
    <property type="entry name" value="S-LAYER PROTEIN"/>
    <property type="match status" value="1"/>
</dbReference>
<keyword evidence="4" id="KW-0732">Signal</keyword>
<evidence type="ECO:0000313" key="6">
    <source>
        <dbReference type="Proteomes" id="UP001149140"/>
    </source>
</evidence>
<comment type="subcellular location">
    <subcellularLocation>
        <location evidence="1">Secreted</location>
    </subcellularLocation>
</comment>
<dbReference type="RefSeq" id="WP_270038761.1">
    <property type="nucleotide sequence ID" value="NZ_JAPDOD010000004.1"/>
</dbReference>
<comment type="caution">
    <text evidence="5">The sequence shown here is derived from an EMBL/GenBank/DDBJ whole genome shotgun (WGS) entry which is preliminary data.</text>
</comment>
<dbReference type="GO" id="GO:0005509">
    <property type="term" value="F:calcium ion binding"/>
    <property type="evidence" value="ECO:0007669"/>
    <property type="project" value="InterPro"/>
</dbReference>
<reference evidence="5" key="1">
    <citation type="submission" date="2022-10" db="EMBL/GenBank/DDBJ databases">
        <title>The WGS of Solirubrobacter ginsenosidimutans DSM 21036.</title>
        <authorList>
            <person name="Jiang Z."/>
        </authorList>
    </citation>
    <scope>NUCLEOTIDE SEQUENCE</scope>
    <source>
        <strain evidence="5">DSM 21036</strain>
    </source>
</reference>
<evidence type="ECO:0000313" key="5">
    <source>
        <dbReference type="EMBL" id="MDA0159992.1"/>
    </source>
</evidence>
<dbReference type="AlphaFoldDB" id="A0A9X3S0E8"/>
<dbReference type="InterPro" id="IPR011049">
    <property type="entry name" value="Serralysin-like_metalloprot_C"/>
</dbReference>
<dbReference type="GO" id="GO:0005576">
    <property type="term" value="C:extracellular region"/>
    <property type="evidence" value="ECO:0007669"/>
    <property type="project" value="UniProtKB-SubCell"/>
</dbReference>
<proteinExistence type="predicted"/>
<dbReference type="PRINTS" id="PR00313">
    <property type="entry name" value="CABNDNGRPT"/>
</dbReference>
<dbReference type="InterPro" id="IPR050557">
    <property type="entry name" value="RTX_toxin/Mannuronan_C5-epim"/>
</dbReference>
<feature type="compositionally biased region" description="Gly residues" evidence="3">
    <location>
        <begin position="323"/>
        <end position="337"/>
    </location>
</feature>
<evidence type="ECO:0000256" key="4">
    <source>
        <dbReference type="SAM" id="SignalP"/>
    </source>
</evidence>
<dbReference type="Proteomes" id="UP001149140">
    <property type="component" value="Unassembled WGS sequence"/>
</dbReference>
<feature type="signal peptide" evidence="4">
    <location>
        <begin position="1"/>
        <end position="18"/>
    </location>
</feature>
<keyword evidence="6" id="KW-1185">Reference proteome</keyword>
<dbReference type="SUPFAM" id="SSF51120">
    <property type="entry name" value="beta-Roll"/>
    <property type="match status" value="2"/>
</dbReference>
<dbReference type="Gene3D" id="2.150.10.10">
    <property type="entry name" value="Serralysin-like metalloprotease, C-terminal"/>
    <property type="match status" value="2"/>
</dbReference>
<organism evidence="5 6">
    <name type="scientific">Solirubrobacter ginsenosidimutans</name>
    <dbReference type="NCBI Taxonomy" id="490573"/>
    <lineage>
        <taxon>Bacteria</taxon>
        <taxon>Bacillati</taxon>
        <taxon>Actinomycetota</taxon>
        <taxon>Thermoleophilia</taxon>
        <taxon>Solirubrobacterales</taxon>
        <taxon>Solirubrobacteraceae</taxon>
        <taxon>Solirubrobacter</taxon>
    </lineage>
</organism>
<dbReference type="InterPro" id="IPR018511">
    <property type="entry name" value="Hemolysin-typ_Ca-bd_CS"/>
</dbReference>
<evidence type="ECO:0000256" key="2">
    <source>
        <dbReference type="ARBA" id="ARBA00022525"/>
    </source>
</evidence>
<feature type="region of interest" description="Disordered" evidence="3">
    <location>
        <begin position="142"/>
        <end position="208"/>
    </location>
</feature>
<accession>A0A9X3S0E8</accession>
<evidence type="ECO:0008006" key="7">
    <source>
        <dbReference type="Google" id="ProtNLM"/>
    </source>
</evidence>
<feature type="region of interest" description="Disordered" evidence="3">
    <location>
        <begin position="262"/>
        <end position="344"/>
    </location>
</feature>
<gene>
    <name evidence="5" type="ORF">OM076_06950</name>
</gene>
<feature type="chain" id="PRO_5040818811" description="Calcium-binding protein" evidence="4">
    <location>
        <begin position="19"/>
        <end position="446"/>
    </location>
</feature>
<keyword evidence="2" id="KW-0964">Secreted</keyword>
<sequence>MAFAAACACLALAAPATAIGSTVELETAYTEGEETYDGEAYTDVTIAAARGERNRLSVTVNDRELIVRDAGAPVRSGSPTCRSPSPQLVRCRLSRDPVVVTIRAGDGPDRIVVAGTPSWVELYGGDGPDELRAPAGLQGVLLDGGPGDDRLVGGPGEDSLFGGAGDDHLSGGAGQDELYDDEDAHSGRHRNHTPAGSDTLDGGPGRDRVSYRAHRRAMRVDLRGGRATGRGERDVLRGIEDAQGGSGADRVIGDDGANALDGMAGADRLDGRGGDDELQGGGDVWSEPSFSSGVFGSPVPTTAGDHLAGGDGNDTLVSQGHASSGGTGTDTCAGGGTRRQPQRLPGCEWWIPSRHSSDGPRISTELVADGGELSVTGIGVIALTVSLARDPTVVLAEGTVTAPPDHAASMPLPLTPAGVQAMAAQPPPFDVLVSFPQLGSAILTLR</sequence>
<protein>
    <recommendedName>
        <fullName evidence="7">Calcium-binding protein</fullName>
    </recommendedName>
</protein>
<dbReference type="Pfam" id="PF00353">
    <property type="entry name" value="HemolysinCabind"/>
    <property type="match status" value="4"/>
</dbReference>
<dbReference type="InterPro" id="IPR001343">
    <property type="entry name" value="Hemolysn_Ca-bd"/>
</dbReference>
<dbReference type="PANTHER" id="PTHR38340">
    <property type="entry name" value="S-LAYER PROTEIN"/>
    <property type="match status" value="1"/>
</dbReference>
<evidence type="ECO:0000256" key="3">
    <source>
        <dbReference type="SAM" id="MobiDB-lite"/>
    </source>
</evidence>
<evidence type="ECO:0000256" key="1">
    <source>
        <dbReference type="ARBA" id="ARBA00004613"/>
    </source>
</evidence>